<evidence type="ECO:0000313" key="7">
    <source>
        <dbReference type="EMBL" id="QSQ07752.1"/>
    </source>
</evidence>
<name>A0A8A0RIM8_9FIRM</name>
<dbReference type="AlphaFoldDB" id="A0A8A0RIM8"/>
<dbReference type="InterPro" id="IPR036264">
    <property type="entry name" value="Bact_exopeptidase_dim_dom"/>
</dbReference>
<dbReference type="EMBL" id="CP059066">
    <property type="protein sequence ID" value="QSQ07752.1"/>
    <property type="molecule type" value="Genomic_DNA"/>
</dbReference>
<dbReference type="GO" id="GO:0009014">
    <property type="term" value="F:succinyl-diaminopimelate desuccinylase activity"/>
    <property type="evidence" value="ECO:0007669"/>
    <property type="project" value="UniProtKB-EC"/>
</dbReference>
<dbReference type="SUPFAM" id="SSF53187">
    <property type="entry name" value="Zn-dependent exopeptidases"/>
    <property type="match status" value="1"/>
</dbReference>
<dbReference type="PANTHER" id="PTHR43808:SF8">
    <property type="entry name" value="PEPTIDASE M20 DIMERISATION DOMAIN-CONTAINING PROTEIN"/>
    <property type="match status" value="1"/>
</dbReference>
<dbReference type="InterPro" id="IPR011650">
    <property type="entry name" value="Peptidase_M20_dimer"/>
</dbReference>
<dbReference type="SUPFAM" id="SSF55031">
    <property type="entry name" value="Bacterial exopeptidase dimerisation domain"/>
    <property type="match status" value="1"/>
</dbReference>
<evidence type="ECO:0000313" key="8">
    <source>
        <dbReference type="Proteomes" id="UP000662904"/>
    </source>
</evidence>
<dbReference type="Gene3D" id="3.30.70.360">
    <property type="match status" value="1"/>
</dbReference>
<dbReference type="Pfam" id="PF07687">
    <property type="entry name" value="M20_dimer"/>
    <property type="match status" value="1"/>
</dbReference>
<dbReference type="Pfam" id="PF01546">
    <property type="entry name" value="Peptidase_M20"/>
    <property type="match status" value="1"/>
</dbReference>
<keyword evidence="5" id="KW-0862">Zinc</keyword>
<dbReference type="RefSeq" id="WP_206708008.1">
    <property type="nucleotide sequence ID" value="NZ_CP059066.1"/>
</dbReference>
<evidence type="ECO:0000256" key="2">
    <source>
        <dbReference type="ARBA" id="ARBA00006247"/>
    </source>
</evidence>
<reference evidence="7" key="1">
    <citation type="submission" date="2020-07" db="EMBL/GenBank/DDBJ databases">
        <title>Koleobacter methoxysyntrophicus gen. nov., sp. nov., a novel anaerobic bacterium isolated from deep subsurface oil field and proposal of Koleobacterales ord. nov. in the phylum Firmicutes.</title>
        <authorList>
            <person name="Sakamoto S."/>
            <person name="Tamaki H."/>
        </authorList>
    </citation>
    <scope>NUCLEOTIDE SEQUENCE</scope>
    <source>
        <strain evidence="7">NRmbB1</strain>
    </source>
</reference>
<dbReference type="KEGG" id="kme:H0A61_00068"/>
<gene>
    <name evidence="7" type="primary">dapE_1</name>
    <name evidence="7" type="ORF">H0A61_00068</name>
</gene>
<protein>
    <submittedName>
        <fullName evidence="7">Putative succinyl-diaminopimelate desuccinylase</fullName>
        <ecNumber evidence="7">3.5.1.18</ecNumber>
    </submittedName>
</protein>
<organism evidence="7 8">
    <name type="scientific">Koleobacter methoxysyntrophicus</name>
    <dbReference type="NCBI Taxonomy" id="2751313"/>
    <lineage>
        <taxon>Bacteria</taxon>
        <taxon>Bacillati</taxon>
        <taxon>Bacillota</taxon>
        <taxon>Clostridia</taxon>
        <taxon>Koleobacterales</taxon>
        <taxon>Koleobacteraceae</taxon>
        <taxon>Koleobacter</taxon>
    </lineage>
</organism>
<evidence type="ECO:0000256" key="5">
    <source>
        <dbReference type="ARBA" id="ARBA00022833"/>
    </source>
</evidence>
<dbReference type="PROSITE" id="PS00758">
    <property type="entry name" value="ARGE_DAPE_CPG2_1"/>
    <property type="match status" value="1"/>
</dbReference>
<feature type="domain" description="Peptidase M20 dimerisation" evidence="6">
    <location>
        <begin position="194"/>
        <end position="297"/>
    </location>
</feature>
<evidence type="ECO:0000256" key="4">
    <source>
        <dbReference type="ARBA" id="ARBA00022801"/>
    </source>
</evidence>
<evidence type="ECO:0000256" key="1">
    <source>
        <dbReference type="ARBA" id="ARBA00001947"/>
    </source>
</evidence>
<keyword evidence="8" id="KW-1185">Reference proteome</keyword>
<dbReference type="Gene3D" id="3.40.630.10">
    <property type="entry name" value="Zn peptidases"/>
    <property type="match status" value="2"/>
</dbReference>
<dbReference type="GO" id="GO:0046872">
    <property type="term" value="F:metal ion binding"/>
    <property type="evidence" value="ECO:0007669"/>
    <property type="project" value="UniProtKB-KW"/>
</dbReference>
<dbReference type="InterPro" id="IPR002933">
    <property type="entry name" value="Peptidase_M20"/>
</dbReference>
<keyword evidence="4 7" id="KW-0378">Hydrolase</keyword>
<dbReference type="InterPro" id="IPR001261">
    <property type="entry name" value="ArgE/DapE_CS"/>
</dbReference>
<sequence>MNKNSFKQYINRKRVEELLADLVHIYSPFFHEDEVMEYTYNWFRKKELPVEFHQFHEDKITGFRGTNIIGKLQGHDEGPTVLLNGHLDTVEICEGWTKEPLGAEIIGNKMYGLGTLDMKGGCTAIMLAVEAFAKTVDRFNGEVLYTLVCDEEGPFGLGTDALILDGIIDNADVAVVPEPSSSFAGIEFPCLCLGARGGWKYTVEFKGKSAHGANPEKGINAISEASKVLLELEKTELISHDKLGKGSICVIEFTGGGAPLSVPDKASFSVFRHVTIGENRTDLRKEVEEAIRRANIKGSATIKFRESPHPDNAGFQPYVVSESNPYTKAIKESILSAAGTEPNIGYFSSVGDFNYLGSRAKLPTYVFGPKGDNYHSADEYVDLDTVVKTAEVIYDFLKRVLT</sequence>
<keyword evidence="3" id="KW-0479">Metal-binding</keyword>
<comment type="cofactor">
    <cofactor evidence="1">
        <name>Zn(2+)</name>
        <dbReference type="ChEBI" id="CHEBI:29105"/>
    </cofactor>
</comment>
<dbReference type="PANTHER" id="PTHR43808">
    <property type="entry name" value="ACETYLORNITHINE DEACETYLASE"/>
    <property type="match status" value="1"/>
</dbReference>
<comment type="similarity">
    <text evidence="2">Belongs to the peptidase M20A family.</text>
</comment>
<dbReference type="EC" id="3.5.1.18" evidence="7"/>
<dbReference type="InterPro" id="IPR050072">
    <property type="entry name" value="Peptidase_M20A"/>
</dbReference>
<proteinExistence type="inferred from homology"/>
<dbReference type="Proteomes" id="UP000662904">
    <property type="component" value="Chromosome"/>
</dbReference>
<accession>A0A8A0RIM8</accession>
<evidence type="ECO:0000259" key="6">
    <source>
        <dbReference type="Pfam" id="PF07687"/>
    </source>
</evidence>
<evidence type="ECO:0000256" key="3">
    <source>
        <dbReference type="ARBA" id="ARBA00022723"/>
    </source>
</evidence>